<evidence type="ECO:0000313" key="3">
    <source>
        <dbReference type="Proteomes" id="UP000324222"/>
    </source>
</evidence>
<dbReference type="AlphaFoldDB" id="A0A5B7JZF9"/>
<feature type="region of interest" description="Disordered" evidence="1">
    <location>
        <begin position="43"/>
        <end position="74"/>
    </location>
</feature>
<protein>
    <submittedName>
        <fullName evidence="2">Uncharacterized protein</fullName>
    </submittedName>
</protein>
<feature type="compositionally biased region" description="Gly residues" evidence="1">
    <location>
        <begin position="65"/>
        <end position="74"/>
    </location>
</feature>
<organism evidence="2 3">
    <name type="scientific">Portunus trituberculatus</name>
    <name type="common">Swimming crab</name>
    <name type="synonym">Neptunus trituberculatus</name>
    <dbReference type="NCBI Taxonomy" id="210409"/>
    <lineage>
        <taxon>Eukaryota</taxon>
        <taxon>Metazoa</taxon>
        <taxon>Ecdysozoa</taxon>
        <taxon>Arthropoda</taxon>
        <taxon>Crustacea</taxon>
        <taxon>Multicrustacea</taxon>
        <taxon>Malacostraca</taxon>
        <taxon>Eumalacostraca</taxon>
        <taxon>Eucarida</taxon>
        <taxon>Decapoda</taxon>
        <taxon>Pleocyemata</taxon>
        <taxon>Brachyura</taxon>
        <taxon>Eubrachyura</taxon>
        <taxon>Portunoidea</taxon>
        <taxon>Portunidae</taxon>
        <taxon>Portuninae</taxon>
        <taxon>Portunus</taxon>
    </lineage>
</organism>
<dbReference type="EMBL" id="VSRR010130269">
    <property type="protein sequence ID" value="MPD02181.1"/>
    <property type="molecule type" value="Genomic_DNA"/>
</dbReference>
<evidence type="ECO:0000256" key="1">
    <source>
        <dbReference type="SAM" id="MobiDB-lite"/>
    </source>
</evidence>
<comment type="caution">
    <text evidence="2">The sequence shown here is derived from an EMBL/GenBank/DDBJ whole genome shotgun (WGS) entry which is preliminary data.</text>
</comment>
<name>A0A5B7JZF9_PORTR</name>
<keyword evidence="3" id="KW-1185">Reference proteome</keyword>
<gene>
    <name evidence="2" type="ORF">E2C01_097742</name>
</gene>
<proteinExistence type="predicted"/>
<sequence length="74" mass="8077">MSQVDWTVKARHTHASFSGAWHCLPHTPSTLHFFHSELHHDSRVRNCRPRPGRSVPAPATRPTNGGAGSCPGNA</sequence>
<evidence type="ECO:0000313" key="2">
    <source>
        <dbReference type="EMBL" id="MPD02181.1"/>
    </source>
</evidence>
<accession>A0A5B7JZF9</accession>
<reference evidence="2 3" key="1">
    <citation type="submission" date="2019-05" db="EMBL/GenBank/DDBJ databases">
        <title>Another draft genome of Portunus trituberculatus and its Hox gene families provides insights of decapod evolution.</title>
        <authorList>
            <person name="Jeong J.-H."/>
            <person name="Song I."/>
            <person name="Kim S."/>
            <person name="Choi T."/>
            <person name="Kim D."/>
            <person name="Ryu S."/>
            <person name="Kim W."/>
        </authorList>
    </citation>
    <scope>NUCLEOTIDE SEQUENCE [LARGE SCALE GENOMIC DNA]</scope>
    <source>
        <tissue evidence="2">Muscle</tissue>
    </source>
</reference>
<dbReference type="Proteomes" id="UP000324222">
    <property type="component" value="Unassembled WGS sequence"/>
</dbReference>